<dbReference type="AlphaFoldDB" id="A0A947DBH9"/>
<dbReference type="Gene3D" id="3.40.50.410">
    <property type="entry name" value="von Willebrand factor, type A domain"/>
    <property type="match status" value="1"/>
</dbReference>
<proteinExistence type="predicted"/>
<organism evidence="1 2">
    <name type="scientific">Prosthecodimorpha staleyi</name>
    <dbReference type="NCBI Taxonomy" id="2840188"/>
    <lineage>
        <taxon>Bacteria</taxon>
        <taxon>Pseudomonadati</taxon>
        <taxon>Pseudomonadota</taxon>
        <taxon>Alphaproteobacteria</taxon>
        <taxon>Hyphomicrobiales</taxon>
        <taxon>Ancalomicrobiaceae</taxon>
        <taxon>Prosthecodimorpha</taxon>
    </lineage>
</organism>
<dbReference type="EMBL" id="JAHHZF010000008">
    <property type="protein sequence ID" value="MBT9291254.1"/>
    <property type="molecule type" value="Genomic_DNA"/>
</dbReference>
<evidence type="ECO:0000313" key="2">
    <source>
        <dbReference type="Proteomes" id="UP000766595"/>
    </source>
</evidence>
<comment type="caution">
    <text evidence="1">The sequence shown here is derived from an EMBL/GenBank/DDBJ whole genome shotgun (WGS) entry which is preliminary data.</text>
</comment>
<gene>
    <name evidence="1" type="ORF">KL771_17440</name>
</gene>
<accession>A0A947DBH9</accession>
<dbReference type="Proteomes" id="UP000766595">
    <property type="component" value="Unassembled WGS sequence"/>
</dbReference>
<evidence type="ECO:0000313" key="1">
    <source>
        <dbReference type="EMBL" id="MBT9291254.1"/>
    </source>
</evidence>
<sequence length="287" mass="30777">MHALVSSWTRLSSWSRLASRLRSGYAAAGLRTGLAVLLAALAASPAAAQRGYAGIAPIEVDVALVLAVDASQSMDEDEQHLQRDGYVDALTAPEVIQAIRFGRHHRIAVAYFEWGSMDQQVLIAPWTIIDGEDAARDFAARIRAAPLNNLQRTSISAALDFAGQLFARTAFRATRKVVDVSGDGPNNQGLVVSDARDALVAQGVTINGLPIVMKDTTLDWSPAPQLDRYYEDCVIGGEGSFMIPVRGMENFGKALKMKLIIEIAGLQPALKVVPAAAAGTPACRFYE</sequence>
<name>A0A947DBH9_9HYPH</name>
<dbReference type="InterPro" id="IPR036465">
    <property type="entry name" value="vWFA_dom_sf"/>
</dbReference>
<keyword evidence="2" id="KW-1185">Reference proteome</keyword>
<dbReference type="RefSeq" id="WP_261969816.1">
    <property type="nucleotide sequence ID" value="NZ_JAHHZF010000008.1"/>
</dbReference>
<dbReference type="CDD" id="cd00198">
    <property type="entry name" value="vWFA"/>
    <property type="match status" value="1"/>
</dbReference>
<dbReference type="SUPFAM" id="SSF53300">
    <property type="entry name" value="vWA-like"/>
    <property type="match status" value="1"/>
</dbReference>
<reference evidence="1 2" key="1">
    <citation type="submission" date="2021-06" db="EMBL/GenBank/DDBJ databases">
        <authorList>
            <person name="Grouzdev D.S."/>
            <person name="Koziaeva V."/>
        </authorList>
    </citation>
    <scope>NUCLEOTIDE SEQUENCE [LARGE SCALE GENOMIC DNA]</scope>
    <source>
        <strain evidence="1 2">22</strain>
    </source>
</reference>
<dbReference type="InterPro" id="IPR010607">
    <property type="entry name" value="DUF1194"/>
</dbReference>
<protein>
    <submittedName>
        <fullName evidence="1">DUF1194 domain-containing protein</fullName>
    </submittedName>
</protein>
<dbReference type="Pfam" id="PF06707">
    <property type="entry name" value="DUF1194"/>
    <property type="match status" value="1"/>
</dbReference>